<evidence type="ECO:0000313" key="1">
    <source>
        <dbReference type="EMBL" id="GAA4263666.1"/>
    </source>
</evidence>
<organism evidence="1 2">
    <name type="scientific">Dactylosporangium darangshiense</name>
    <dbReference type="NCBI Taxonomy" id="579108"/>
    <lineage>
        <taxon>Bacteria</taxon>
        <taxon>Bacillati</taxon>
        <taxon>Actinomycetota</taxon>
        <taxon>Actinomycetes</taxon>
        <taxon>Micromonosporales</taxon>
        <taxon>Micromonosporaceae</taxon>
        <taxon>Dactylosporangium</taxon>
    </lineage>
</organism>
<gene>
    <name evidence="1" type="ORF">GCM10022255_110280</name>
</gene>
<comment type="caution">
    <text evidence="1">The sequence shown here is derived from an EMBL/GenBank/DDBJ whole genome shotgun (WGS) entry which is preliminary data.</text>
</comment>
<protein>
    <recommendedName>
        <fullName evidence="3">Alpha/beta hydrolase</fullName>
    </recommendedName>
</protein>
<evidence type="ECO:0000313" key="2">
    <source>
        <dbReference type="Proteomes" id="UP001500620"/>
    </source>
</evidence>
<name>A0ABP8DUS5_9ACTN</name>
<dbReference type="EMBL" id="BAABAT010000076">
    <property type="protein sequence ID" value="GAA4263666.1"/>
    <property type="molecule type" value="Genomic_DNA"/>
</dbReference>
<proteinExistence type="predicted"/>
<keyword evidence="2" id="KW-1185">Reference proteome</keyword>
<accession>A0ABP8DUS5</accession>
<evidence type="ECO:0008006" key="3">
    <source>
        <dbReference type="Google" id="ProtNLM"/>
    </source>
</evidence>
<reference evidence="2" key="1">
    <citation type="journal article" date="2019" name="Int. J. Syst. Evol. Microbiol.">
        <title>The Global Catalogue of Microorganisms (GCM) 10K type strain sequencing project: providing services to taxonomists for standard genome sequencing and annotation.</title>
        <authorList>
            <consortium name="The Broad Institute Genomics Platform"/>
            <consortium name="The Broad Institute Genome Sequencing Center for Infectious Disease"/>
            <person name="Wu L."/>
            <person name="Ma J."/>
        </authorList>
    </citation>
    <scope>NUCLEOTIDE SEQUENCE [LARGE SCALE GENOMIC DNA]</scope>
    <source>
        <strain evidence="2">JCM 17441</strain>
    </source>
</reference>
<sequence>MSEHGNAIPAHAQQFMAKRMGATTETISGFHLAFMAQPVAVANFIKKALV</sequence>
<dbReference type="RefSeq" id="WP_345143438.1">
    <property type="nucleotide sequence ID" value="NZ_BAABAT010000076.1"/>
</dbReference>
<dbReference type="Proteomes" id="UP001500620">
    <property type="component" value="Unassembled WGS sequence"/>
</dbReference>